<proteinExistence type="predicted"/>
<evidence type="ECO:0000313" key="3">
    <source>
        <dbReference type="Proteomes" id="UP000559256"/>
    </source>
</evidence>
<evidence type="ECO:0000256" key="1">
    <source>
        <dbReference type="SAM" id="Phobius"/>
    </source>
</evidence>
<keyword evidence="1" id="KW-0472">Membrane</keyword>
<dbReference type="Proteomes" id="UP000559256">
    <property type="component" value="Unassembled WGS sequence"/>
</dbReference>
<keyword evidence="1" id="KW-0812">Transmembrane</keyword>
<organism evidence="2 3">
    <name type="scientific">Tetrapyrgos nigripes</name>
    <dbReference type="NCBI Taxonomy" id="182062"/>
    <lineage>
        <taxon>Eukaryota</taxon>
        <taxon>Fungi</taxon>
        <taxon>Dikarya</taxon>
        <taxon>Basidiomycota</taxon>
        <taxon>Agaricomycotina</taxon>
        <taxon>Agaricomycetes</taxon>
        <taxon>Agaricomycetidae</taxon>
        <taxon>Agaricales</taxon>
        <taxon>Marasmiineae</taxon>
        <taxon>Marasmiaceae</taxon>
        <taxon>Tetrapyrgos</taxon>
    </lineage>
</organism>
<keyword evidence="3" id="KW-1185">Reference proteome</keyword>
<evidence type="ECO:0000313" key="2">
    <source>
        <dbReference type="EMBL" id="KAF5334351.1"/>
    </source>
</evidence>
<reference evidence="2 3" key="1">
    <citation type="journal article" date="2020" name="ISME J.">
        <title>Uncovering the hidden diversity of litter-decomposition mechanisms in mushroom-forming fungi.</title>
        <authorList>
            <person name="Floudas D."/>
            <person name="Bentzer J."/>
            <person name="Ahren D."/>
            <person name="Johansson T."/>
            <person name="Persson P."/>
            <person name="Tunlid A."/>
        </authorList>
    </citation>
    <scope>NUCLEOTIDE SEQUENCE [LARGE SCALE GENOMIC DNA]</scope>
    <source>
        <strain evidence="2 3">CBS 291.85</strain>
    </source>
</reference>
<accession>A0A8H5C4E2</accession>
<feature type="transmembrane region" description="Helical" evidence="1">
    <location>
        <begin position="12"/>
        <end position="32"/>
    </location>
</feature>
<keyword evidence="1" id="KW-1133">Transmembrane helix</keyword>
<dbReference type="AlphaFoldDB" id="A0A8H5C4E2"/>
<name>A0A8H5C4E2_9AGAR</name>
<comment type="caution">
    <text evidence="2">The sequence shown here is derived from an EMBL/GenBank/DDBJ whole genome shotgun (WGS) entry which is preliminary data.</text>
</comment>
<gene>
    <name evidence="2" type="ORF">D9758_017491</name>
</gene>
<sequence>MENLSSIHPRNLIFLLTLPWLSLFSVSRVAVFHSQMTKRSMKTGRGTGTRNNVIENHGHWKEVDRARRKILIFFGIHHSLSADSSH</sequence>
<protein>
    <submittedName>
        <fullName evidence="2">Uncharacterized protein</fullName>
    </submittedName>
</protein>
<dbReference type="EMBL" id="JAACJM010000261">
    <property type="protein sequence ID" value="KAF5334351.1"/>
    <property type="molecule type" value="Genomic_DNA"/>
</dbReference>